<dbReference type="Proteomes" id="UP000683925">
    <property type="component" value="Unassembled WGS sequence"/>
</dbReference>
<dbReference type="EMBL" id="CAJJDP010000034">
    <property type="protein sequence ID" value="CAD8157827.1"/>
    <property type="molecule type" value="Genomic_DNA"/>
</dbReference>
<dbReference type="PROSITE" id="PS50157">
    <property type="entry name" value="ZINC_FINGER_C2H2_2"/>
    <property type="match status" value="1"/>
</dbReference>
<reference evidence="4" key="1">
    <citation type="submission" date="2021-01" db="EMBL/GenBank/DDBJ databases">
        <authorList>
            <consortium name="Genoscope - CEA"/>
            <person name="William W."/>
        </authorList>
    </citation>
    <scope>NUCLEOTIDE SEQUENCE</scope>
</reference>
<dbReference type="OrthoDB" id="283831at2759"/>
<protein>
    <recommendedName>
        <fullName evidence="3">C2H2-type domain-containing protein</fullName>
    </recommendedName>
</protein>
<proteinExistence type="predicted"/>
<evidence type="ECO:0000259" key="3">
    <source>
        <dbReference type="PROSITE" id="PS50157"/>
    </source>
</evidence>
<keyword evidence="1" id="KW-0863">Zinc-finger</keyword>
<evidence type="ECO:0000256" key="2">
    <source>
        <dbReference type="SAM" id="MobiDB-lite"/>
    </source>
</evidence>
<dbReference type="AlphaFoldDB" id="A0A8S1U2I5"/>
<evidence type="ECO:0000313" key="5">
    <source>
        <dbReference type="Proteomes" id="UP000683925"/>
    </source>
</evidence>
<organism evidence="4 5">
    <name type="scientific">Paramecium octaurelia</name>
    <dbReference type="NCBI Taxonomy" id="43137"/>
    <lineage>
        <taxon>Eukaryota</taxon>
        <taxon>Sar</taxon>
        <taxon>Alveolata</taxon>
        <taxon>Ciliophora</taxon>
        <taxon>Intramacronucleata</taxon>
        <taxon>Oligohymenophorea</taxon>
        <taxon>Peniculida</taxon>
        <taxon>Parameciidae</taxon>
        <taxon>Paramecium</taxon>
    </lineage>
</organism>
<keyword evidence="1" id="KW-0862">Zinc</keyword>
<feature type="region of interest" description="Disordered" evidence="2">
    <location>
        <begin position="73"/>
        <end position="93"/>
    </location>
</feature>
<keyword evidence="5" id="KW-1185">Reference proteome</keyword>
<dbReference type="PROSITE" id="PS00028">
    <property type="entry name" value="ZINC_FINGER_C2H2_1"/>
    <property type="match status" value="1"/>
</dbReference>
<name>A0A8S1U2I5_PAROT</name>
<dbReference type="GO" id="GO:0008270">
    <property type="term" value="F:zinc ion binding"/>
    <property type="evidence" value="ECO:0007669"/>
    <property type="project" value="UniProtKB-KW"/>
</dbReference>
<keyword evidence="1" id="KW-0479">Metal-binding</keyword>
<gene>
    <name evidence="4" type="ORF">POCTA_138.1.T0340181</name>
</gene>
<evidence type="ECO:0000256" key="1">
    <source>
        <dbReference type="PROSITE-ProRule" id="PRU00042"/>
    </source>
</evidence>
<feature type="domain" description="C2H2-type" evidence="3">
    <location>
        <begin position="52"/>
        <end position="79"/>
    </location>
</feature>
<sequence>MFINLEKDLKGLQKKSQEYQEITQKYLVADSGVRVMNDAFKQILNKKKSKQFFCKNCPKKFLSFPALKEHAKKNHGFQPLQNGEARKRGRPRRDVIKPSDQFIEWEKNQGQQQPKPKRPSSLITLRLESIKELGFGGFLRAPNLQSYPSIKDSITSLINKLEPQLEENYILIGLEEMNKYYEEDQEFYLEKNYNVSQLLVSFLINLTMQVNDELLRVFITFTKAIYFFIDNFARDILFKQLSPEEYGLIPPICPNKKFHELMTIQTFPLILNDFLEFLPNFQEAFPLPFASRVLKEICDWSTAECNGFKVYFNL</sequence>
<accession>A0A8S1U2I5</accession>
<evidence type="ECO:0000313" key="4">
    <source>
        <dbReference type="EMBL" id="CAD8157827.1"/>
    </source>
</evidence>
<dbReference type="InterPro" id="IPR013087">
    <property type="entry name" value="Znf_C2H2_type"/>
</dbReference>
<comment type="caution">
    <text evidence="4">The sequence shown here is derived from an EMBL/GenBank/DDBJ whole genome shotgun (WGS) entry which is preliminary data.</text>
</comment>